<dbReference type="GO" id="GO:0009749">
    <property type="term" value="P:response to glucose"/>
    <property type="evidence" value="ECO:0007669"/>
    <property type="project" value="TreeGrafter"/>
</dbReference>
<reference evidence="3 4" key="1">
    <citation type="submission" date="2020-10" db="EMBL/GenBank/DDBJ databases">
        <title>Plant Genome Project.</title>
        <authorList>
            <person name="Zhang R.-G."/>
        </authorList>
    </citation>
    <scope>NUCLEOTIDE SEQUENCE [LARGE SCALE GENOMIC DNA]</scope>
    <source>
        <strain evidence="3">FAFU-HL-1</strain>
        <tissue evidence="3">Leaf</tissue>
    </source>
</reference>
<keyword evidence="2" id="KW-0324">Glycolysis</keyword>
<keyword evidence="1" id="KW-0963">Cytoplasm</keyword>
<evidence type="ECO:0000313" key="4">
    <source>
        <dbReference type="Proteomes" id="UP000657918"/>
    </source>
</evidence>
<dbReference type="AlphaFoldDB" id="A0A835N2H6"/>
<dbReference type="SUPFAM" id="SSF53784">
    <property type="entry name" value="Phosphofructokinase"/>
    <property type="match status" value="1"/>
</dbReference>
<name>A0A835N2H6_9ROSI</name>
<dbReference type="PANTHER" id="PTHR43650:SF17">
    <property type="entry name" value="PYROPHOSPHATE--FRUCTOSE 6-PHOSPHATE 1-PHOSPHOTRANSFERASE SUBUNIT ALPHA 1"/>
    <property type="match status" value="1"/>
</dbReference>
<dbReference type="GO" id="GO:0047334">
    <property type="term" value="F:diphosphate-fructose-6-phosphate 1-phosphotransferase activity"/>
    <property type="evidence" value="ECO:0007669"/>
    <property type="project" value="TreeGrafter"/>
</dbReference>
<dbReference type="GO" id="GO:0005829">
    <property type="term" value="C:cytosol"/>
    <property type="evidence" value="ECO:0007669"/>
    <property type="project" value="TreeGrafter"/>
</dbReference>
<dbReference type="EMBL" id="JADGMS010000005">
    <property type="protein sequence ID" value="KAF9683286.1"/>
    <property type="molecule type" value="Genomic_DNA"/>
</dbReference>
<evidence type="ECO:0000256" key="2">
    <source>
        <dbReference type="ARBA" id="ARBA00023152"/>
    </source>
</evidence>
<sequence>MMTVKRWAQSPGASSIGKPAIHPAIVDLKGKAYELLRQNAGRFWMDDLYRNPGPLQFDGPGADSKAVTLCVEDQDYMGGIKKLQEYLDKVKNIVKPGCSREVLKAALSVMSSVTDVLSVMSSTSSNGQTPL</sequence>
<dbReference type="GO" id="GO:0015979">
    <property type="term" value="P:photosynthesis"/>
    <property type="evidence" value="ECO:0007669"/>
    <property type="project" value="TreeGrafter"/>
</dbReference>
<dbReference type="Gene3D" id="3.40.50.460">
    <property type="entry name" value="Phosphofructokinase domain"/>
    <property type="match status" value="1"/>
</dbReference>
<dbReference type="OrthoDB" id="820652at2759"/>
<proteinExistence type="predicted"/>
<gene>
    <name evidence="3" type="ORF">SADUNF_Sadunf05G0197100</name>
</gene>
<accession>A0A835N2H6</accession>
<organism evidence="3 4">
    <name type="scientific">Salix dunnii</name>
    <dbReference type="NCBI Taxonomy" id="1413687"/>
    <lineage>
        <taxon>Eukaryota</taxon>
        <taxon>Viridiplantae</taxon>
        <taxon>Streptophyta</taxon>
        <taxon>Embryophyta</taxon>
        <taxon>Tracheophyta</taxon>
        <taxon>Spermatophyta</taxon>
        <taxon>Magnoliopsida</taxon>
        <taxon>eudicotyledons</taxon>
        <taxon>Gunneridae</taxon>
        <taxon>Pentapetalae</taxon>
        <taxon>rosids</taxon>
        <taxon>fabids</taxon>
        <taxon>Malpighiales</taxon>
        <taxon>Salicaceae</taxon>
        <taxon>Saliceae</taxon>
        <taxon>Salix</taxon>
    </lineage>
</organism>
<keyword evidence="4" id="KW-1185">Reference proteome</keyword>
<dbReference type="InterPro" id="IPR035966">
    <property type="entry name" value="PKF_sf"/>
</dbReference>
<comment type="caution">
    <text evidence="3">The sequence shown here is derived from an EMBL/GenBank/DDBJ whole genome shotgun (WGS) entry which is preliminary data.</text>
</comment>
<dbReference type="PANTHER" id="PTHR43650">
    <property type="entry name" value="PYROPHOSPHATE--FRUCTOSE 6-PHOSPHATE 1-PHOSPHOTRANSFERASE"/>
    <property type="match status" value="1"/>
</dbReference>
<evidence type="ECO:0000313" key="3">
    <source>
        <dbReference type="EMBL" id="KAF9683286.1"/>
    </source>
</evidence>
<evidence type="ECO:0000256" key="1">
    <source>
        <dbReference type="ARBA" id="ARBA00022490"/>
    </source>
</evidence>
<dbReference type="GO" id="GO:0003872">
    <property type="term" value="F:6-phosphofructokinase activity"/>
    <property type="evidence" value="ECO:0007669"/>
    <property type="project" value="InterPro"/>
</dbReference>
<protein>
    <submittedName>
        <fullName evidence="3">Uncharacterized protein</fullName>
    </submittedName>
</protein>
<dbReference type="Proteomes" id="UP000657918">
    <property type="component" value="Unassembled WGS sequence"/>
</dbReference>